<reference evidence="3 4" key="1">
    <citation type="submission" date="2010-11" db="EMBL/GenBank/DDBJ databases">
        <authorList>
            <person name="Durkin A.S."/>
            <person name="Madupu R."/>
            <person name="Torralba M."/>
            <person name="Gillis M."/>
            <person name="Methe B."/>
            <person name="Sutton G."/>
            <person name="Nelson K.E."/>
        </authorList>
    </citation>
    <scope>NUCLEOTIDE SEQUENCE [LARGE SCALE GENOMIC DNA]</scope>
    <source>
        <strain evidence="3 4">UPII 345-E</strain>
    </source>
</reference>
<evidence type="ECO:0000313" key="4">
    <source>
        <dbReference type="Proteomes" id="UP000004594"/>
    </source>
</evidence>
<feature type="domain" description="Cell envelope-related transcriptional attenuator" evidence="2">
    <location>
        <begin position="72"/>
        <end position="218"/>
    </location>
</feature>
<comment type="similarity">
    <text evidence="1">Belongs to the LytR/CpsA/Psr (LCP) family.</text>
</comment>
<dbReference type="EMBL" id="AENT01000016">
    <property type="protein sequence ID" value="EFR42808.1"/>
    <property type="molecule type" value="Genomic_DNA"/>
</dbReference>
<dbReference type="OrthoDB" id="9782542at2"/>
<sequence>MINIKNRRLKERKNKSKIKYKKVFIFLLCFIILISGISFGVWKVKDKLFFWEKQTEEKPVYYLLIGEDENKNADAIAVVSLIDNSDGFTIISFPPNTKINNTKEDKDVLLKETLVENGADGVKSAIENLLHIKIDKYAIFDYNSFIESTKFSKNFDFYVEKQMEHTNSEGNYDIQLKQGYQQLSNSEMLAYIRYIDEQNEIERIQHQERFAKSLIRKYGNNFSFINKIGAYYFWKPKESNISSKEASDFILKLINSKEENSNFVILPGEEQLINKNKVWIVNQNELQKTIALTLNK</sequence>
<evidence type="ECO:0000259" key="2">
    <source>
        <dbReference type="Pfam" id="PF03816"/>
    </source>
</evidence>
<organism evidence="3 4">
    <name type="scientific">Dialister micraerophilus UPII 345-E</name>
    <dbReference type="NCBI Taxonomy" id="910314"/>
    <lineage>
        <taxon>Bacteria</taxon>
        <taxon>Bacillati</taxon>
        <taxon>Bacillota</taxon>
        <taxon>Negativicutes</taxon>
        <taxon>Veillonellales</taxon>
        <taxon>Veillonellaceae</taxon>
        <taxon>Dialister</taxon>
    </lineage>
</organism>
<gene>
    <name evidence="3" type="ORF">HMPREF9220_0964</name>
</gene>
<dbReference type="InterPro" id="IPR050922">
    <property type="entry name" value="LytR/CpsA/Psr_CW_biosynth"/>
</dbReference>
<evidence type="ECO:0000256" key="1">
    <source>
        <dbReference type="ARBA" id="ARBA00006068"/>
    </source>
</evidence>
<dbReference type="PANTHER" id="PTHR33392">
    <property type="entry name" value="POLYISOPRENYL-TEICHOIC ACID--PEPTIDOGLYCAN TEICHOIC ACID TRANSFERASE TAGU"/>
    <property type="match status" value="1"/>
</dbReference>
<dbReference type="Gene3D" id="3.40.630.190">
    <property type="entry name" value="LCP protein"/>
    <property type="match status" value="1"/>
</dbReference>
<protein>
    <recommendedName>
        <fullName evidence="2">Cell envelope-related transcriptional attenuator domain-containing protein</fullName>
    </recommendedName>
</protein>
<accession>E4L8P4</accession>
<dbReference type="eggNOG" id="COG1316">
    <property type="taxonomic scope" value="Bacteria"/>
</dbReference>
<name>E4L8P4_9FIRM</name>
<dbReference type="Pfam" id="PF03816">
    <property type="entry name" value="LytR_cpsA_psr"/>
    <property type="match status" value="1"/>
</dbReference>
<proteinExistence type="inferred from homology"/>
<dbReference type="RefSeq" id="WP_007554569.1">
    <property type="nucleotide sequence ID" value="NZ_AENT01000016.1"/>
</dbReference>
<dbReference type="AlphaFoldDB" id="E4L8P4"/>
<comment type="caution">
    <text evidence="3">The sequence shown here is derived from an EMBL/GenBank/DDBJ whole genome shotgun (WGS) entry which is preliminary data.</text>
</comment>
<evidence type="ECO:0000313" key="3">
    <source>
        <dbReference type="EMBL" id="EFR42808.1"/>
    </source>
</evidence>
<dbReference type="InterPro" id="IPR004474">
    <property type="entry name" value="LytR_CpsA_psr"/>
</dbReference>
<dbReference type="Proteomes" id="UP000004594">
    <property type="component" value="Unassembled WGS sequence"/>
</dbReference>
<dbReference type="PANTHER" id="PTHR33392:SF6">
    <property type="entry name" value="POLYISOPRENYL-TEICHOIC ACID--PEPTIDOGLYCAN TEICHOIC ACID TRANSFERASE TAGU"/>
    <property type="match status" value="1"/>
</dbReference>